<reference evidence="1 2" key="1">
    <citation type="submission" date="2024-03" db="EMBL/GenBank/DDBJ databases">
        <title>Two novel species of the genus Flavobacterium exhibiting potentially degradation of complex polysaccharides.</title>
        <authorList>
            <person name="Lian X."/>
        </authorList>
    </citation>
    <scope>NUCLEOTIDE SEQUENCE [LARGE SCALE GENOMIC DNA]</scope>
    <source>
        <strain evidence="2">j3</strain>
    </source>
</reference>
<accession>A0ABU9N197</accession>
<gene>
    <name evidence="1" type="ORF">WFZ85_02625</name>
</gene>
<dbReference type="RefSeq" id="WP_342694731.1">
    <property type="nucleotide sequence ID" value="NZ_JBCGDO010000002.1"/>
</dbReference>
<dbReference type="EMBL" id="JBCGDO010000002">
    <property type="protein sequence ID" value="MEM0541500.1"/>
    <property type="molecule type" value="Genomic_DNA"/>
</dbReference>
<sequence>MKDKRVFWLMLLITSTISSQTKGIVVDEYDKPIPYVNIWVENENIGTTSEENGTFTIDTEDKNKNLFFSIIGFEKKTVKVAQATKVVLQSITNELDEVLIFNKKETKEIQIGIVENTIFQAFDNGPKNDIKFFPYNPKYSKTKHIKQVKISTDSKIETATLKLHFFSVDEKGFPGAELLKKDLIVNIKKGGKSTKINVSDFNLTMPKNGIFVGFEKLMIENNKLERTSVDQNTNKTTVQKLYYPFILYNYVQNPEGFTFLSGKWIRNNDDKTGRYEPAITLILSN</sequence>
<proteinExistence type="predicted"/>
<keyword evidence="2" id="KW-1185">Reference proteome</keyword>
<name>A0ABU9N197_9FLAO</name>
<dbReference type="InterPro" id="IPR008969">
    <property type="entry name" value="CarboxyPept-like_regulatory"/>
</dbReference>
<dbReference type="SUPFAM" id="SSF49464">
    <property type="entry name" value="Carboxypeptidase regulatory domain-like"/>
    <property type="match status" value="1"/>
</dbReference>
<protein>
    <submittedName>
        <fullName evidence="1">Carboxypeptidase-like regulatory domain-containing protein</fullName>
    </submittedName>
</protein>
<comment type="caution">
    <text evidence="1">The sequence shown here is derived from an EMBL/GenBank/DDBJ whole genome shotgun (WGS) entry which is preliminary data.</text>
</comment>
<dbReference type="Gene3D" id="2.60.40.1120">
    <property type="entry name" value="Carboxypeptidase-like, regulatory domain"/>
    <property type="match status" value="1"/>
</dbReference>
<dbReference type="Proteomes" id="UP001460072">
    <property type="component" value="Unassembled WGS sequence"/>
</dbReference>
<dbReference type="Pfam" id="PF13715">
    <property type="entry name" value="CarbopepD_reg_2"/>
    <property type="match status" value="1"/>
</dbReference>
<evidence type="ECO:0000313" key="2">
    <source>
        <dbReference type="Proteomes" id="UP001460072"/>
    </source>
</evidence>
<evidence type="ECO:0000313" key="1">
    <source>
        <dbReference type="EMBL" id="MEM0541500.1"/>
    </source>
</evidence>
<organism evidence="1 2">
    <name type="scientific">Flavobacterium aureirubrum</name>
    <dbReference type="NCBI Taxonomy" id="3133147"/>
    <lineage>
        <taxon>Bacteria</taxon>
        <taxon>Pseudomonadati</taxon>
        <taxon>Bacteroidota</taxon>
        <taxon>Flavobacteriia</taxon>
        <taxon>Flavobacteriales</taxon>
        <taxon>Flavobacteriaceae</taxon>
        <taxon>Flavobacterium</taxon>
    </lineage>
</organism>